<dbReference type="InterPro" id="IPR050428">
    <property type="entry name" value="TCS_sensor_his_kinase"/>
</dbReference>
<dbReference type="InterPro" id="IPR003661">
    <property type="entry name" value="HisK_dim/P_dom"/>
</dbReference>
<dbReference type="SMART" id="SM00387">
    <property type="entry name" value="HATPase_c"/>
    <property type="match status" value="1"/>
</dbReference>
<evidence type="ECO:0000256" key="7">
    <source>
        <dbReference type="ARBA" id="ARBA00022692"/>
    </source>
</evidence>
<dbReference type="SUPFAM" id="SSF47384">
    <property type="entry name" value="Homodimeric domain of signal transducing histidine kinase"/>
    <property type="match status" value="1"/>
</dbReference>
<dbReference type="GO" id="GO:0005509">
    <property type="term" value="F:calcium ion binding"/>
    <property type="evidence" value="ECO:0007669"/>
    <property type="project" value="UniProtKB-ARBA"/>
</dbReference>
<keyword evidence="6" id="KW-0808">Transferase</keyword>
<dbReference type="SUPFAM" id="SSF158472">
    <property type="entry name" value="HAMP domain-like"/>
    <property type="match status" value="1"/>
</dbReference>
<comment type="subcellular location">
    <subcellularLocation>
        <location evidence="3">Cell membrane</location>
    </subcellularLocation>
</comment>
<dbReference type="EMBL" id="BSTX01000002">
    <property type="protein sequence ID" value="GLZ77850.1"/>
    <property type="molecule type" value="Genomic_DNA"/>
</dbReference>
<dbReference type="FunFam" id="1.10.287.130:FF:000001">
    <property type="entry name" value="Two-component sensor histidine kinase"/>
    <property type="match status" value="1"/>
</dbReference>
<keyword evidence="7 12" id="KW-0812">Transmembrane</keyword>
<dbReference type="Gene3D" id="6.10.340.10">
    <property type="match status" value="1"/>
</dbReference>
<proteinExistence type="predicted"/>
<evidence type="ECO:0000256" key="10">
    <source>
        <dbReference type="ARBA" id="ARBA00023012"/>
    </source>
</evidence>
<feature type="transmembrane region" description="Helical" evidence="12">
    <location>
        <begin position="167"/>
        <end position="186"/>
    </location>
</feature>
<evidence type="ECO:0000313" key="15">
    <source>
        <dbReference type="EMBL" id="GLZ77850.1"/>
    </source>
</evidence>
<dbReference type="InterPro" id="IPR003594">
    <property type="entry name" value="HATPase_dom"/>
</dbReference>
<keyword evidence="9 12" id="KW-1133">Transmembrane helix</keyword>
<keyword evidence="11 12" id="KW-0472">Membrane</keyword>
<dbReference type="GO" id="GO:0000155">
    <property type="term" value="F:phosphorelay sensor kinase activity"/>
    <property type="evidence" value="ECO:0007669"/>
    <property type="project" value="InterPro"/>
</dbReference>
<dbReference type="PROSITE" id="PS50885">
    <property type="entry name" value="HAMP"/>
    <property type="match status" value="1"/>
</dbReference>
<dbReference type="RefSeq" id="WP_285663030.1">
    <property type="nucleotide sequence ID" value="NZ_BSTX01000002.1"/>
</dbReference>
<organism evidence="15 16">
    <name type="scientific">Actinorhabdospora filicis</name>
    <dbReference type="NCBI Taxonomy" id="1785913"/>
    <lineage>
        <taxon>Bacteria</taxon>
        <taxon>Bacillati</taxon>
        <taxon>Actinomycetota</taxon>
        <taxon>Actinomycetes</taxon>
        <taxon>Micromonosporales</taxon>
        <taxon>Micromonosporaceae</taxon>
        <taxon>Actinorhabdospora</taxon>
    </lineage>
</organism>
<keyword evidence="10" id="KW-0902">Two-component regulatory system</keyword>
<evidence type="ECO:0000256" key="5">
    <source>
        <dbReference type="ARBA" id="ARBA00022553"/>
    </source>
</evidence>
<evidence type="ECO:0000256" key="6">
    <source>
        <dbReference type="ARBA" id="ARBA00022679"/>
    </source>
</evidence>
<keyword evidence="5" id="KW-0597">Phosphoprotein</keyword>
<dbReference type="Pfam" id="PF00672">
    <property type="entry name" value="HAMP"/>
    <property type="match status" value="1"/>
</dbReference>
<name>A0A9W6SL04_9ACTN</name>
<dbReference type="Pfam" id="PF00512">
    <property type="entry name" value="HisKA"/>
    <property type="match status" value="1"/>
</dbReference>
<evidence type="ECO:0000256" key="2">
    <source>
        <dbReference type="ARBA" id="ARBA00001968"/>
    </source>
</evidence>
<feature type="domain" description="HAMP" evidence="14">
    <location>
        <begin position="187"/>
        <end position="240"/>
    </location>
</feature>
<dbReference type="Pfam" id="PF02518">
    <property type="entry name" value="HATPase_c"/>
    <property type="match status" value="1"/>
</dbReference>
<evidence type="ECO:0000256" key="1">
    <source>
        <dbReference type="ARBA" id="ARBA00000085"/>
    </source>
</evidence>
<dbReference type="InterPro" id="IPR004358">
    <property type="entry name" value="Sig_transdc_His_kin-like_C"/>
</dbReference>
<evidence type="ECO:0000256" key="4">
    <source>
        <dbReference type="ARBA" id="ARBA00012438"/>
    </source>
</evidence>
<dbReference type="AlphaFoldDB" id="A0A9W6SL04"/>
<keyword evidence="8 15" id="KW-0418">Kinase</keyword>
<evidence type="ECO:0000256" key="3">
    <source>
        <dbReference type="ARBA" id="ARBA00004236"/>
    </source>
</evidence>
<comment type="caution">
    <text evidence="15">The sequence shown here is derived from an EMBL/GenBank/DDBJ whole genome shotgun (WGS) entry which is preliminary data.</text>
</comment>
<dbReference type="CDD" id="cd00082">
    <property type="entry name" value="HisKA"/>
    <property type="match status" value="1"/>
</dbReference>
<reference evidence="15" key="1">
    <citation type="submission" date="2023-03" db="EMBL/GenBank/DDBJ databases">
        <title>Actinorhabdospora filicis NBRC 111898.</title>
        <authorList>
            <person name="Ichikawa N."/>
            <person name="Sato H."/>
            <person name="Tonouchi N."/>
        </authorList>
    </citation>
    <scope>NUCLEOTIDE SEQUENCE</scope>
    <source>
        <strain evidence="15">NBRC 111898</strain>
    </source>
</reference>
<dbReference type="SMART" id="SM00388">
    <property type="entry name" value="HisKA"/>
    <property type="match status" value="1"/>
</dbReference>
<evidence type="ECO:0000256" key="8">
    <source>
        <dbReference type="ARBA" id="ARBA00022777"/>
    </source>
</evidence>
<sequence length="473" mass="48980">MTIKTRLVVATGALLCLATAVIGVVAIGAVTSTMLARVDDQLRELGKQPTFGPTKGQAMPAAASPARPAYQSVAVLILSDAGEVVSAEKAGYYSEPLALPVLPATLPEIGTPASAASADGEIGYRIMRLNQRAVFIRDGAEVIEGTVLLAVPTTDVDAVRDTLTTTLGLTIGAVVVVGVLAALMITRNGLRPVDRMIDTAAAIADGDLGRRVGPSGDRGELARLGAALDAMVSRLVGAITDRDAQQERLRRFVADASHELRTPLATIGGYAELYEAGGVSEKPALDRAMSRVRAESLRMASLVDDMLLLARLDQESGLERGPCDLTAVVADSVDDARAVDAERVITSVLAPGVTVAGDDARLRQVAANLLANARQHTPPGTAVSVTVSTEDGMGVLIVADDGPGMSREHRARAFDRLYRADPSRSRATGGSGLGLAIVASIVAAHRGTVSIEGAPGVGTTVRVALPLVSRSRE</sequence>
<dbReference type="PROSITE" id="PS50109">
    <property type="entry name" value="HIS_KIN"/>
    <property type="match status" value="1"/>
</dbReference>
<dbReference type="InterPro" id="IPR036890">
    <property type="entry name" value="HATPase_C_sf"/>
</dbReference>
<evidence type="ECO:0000256" key="9">
    <source>
        <dbReference type="ARBA" id="ARBA00022989"/>
    </source>
</evidence>
<dbReference type="InterPro" id="IPR005467">
    <property type="entry name" value="His_kinase_dom"/>
</dbReference>
<dbReference type="Gene3D" id="1.10.287.130">
    <property type="match status" value="1"/>
</dbReference>
<dbReference type="FunFam" id="3.30.565.10:FF:000006">
    <property type="entry name" value="Sensor histidine kinase WalK"/>
    <property type="match status" value="1"/>
</dbReference>
<dbReference type="Gene3D" id="3.30.565.10">
    <property type="entry name" value="Histidine kinase-like ATPase, C-terminal domain"/>
    <property type="match status" value="1"/>
</dbReference>
<dbReference type="PANTHER" id="PTHR45436">
    <property type="entry name" value="SENSOR HISTIDINE KINASE YKOH"/>
    <property type="match status" value="1"/>
</dbReference>
<dbReference type="InterPro" id="IPR036097">
    <property type="entry name" value="HisK_dim/P_sf"/>
</dbReference>
<dbReference type="CDD" id="cd06225">
    <property type="entry name" value="HAMP"/>
    <property type="match status" value="1"/>
</dbReference>
<evidence type="ECO:0000259" key="13">
    <source>
        <dbReference type="PROSITE" id="PS50109"/>
    </source>
</evidence>
<evidence type="ECO:0000256" key="11">
    <source>
        <dbReference type="ARBA" id="ARBA00023136"/>
    </source>
</evidence>
<dbReference type="InterPro" id="IPR003660">
    <property type="entry name" value="HAMP_dom"/>
</dbReference>
<comment type="cofactor">
    <cofactor evidence="2">
        <name>a divalent metal cation</name>
        <dbReference type="ChEBI" id="CHEBI:60240"/>
    </cofactor>
</comment>
<dbReference type="EC" id="2.7.13.3" evidence="4"/>
<feature type="domain" description="Histidine kinase" evidence="13">
    <location>
        <begin position="255"/>
        <end position="469"/>
    </location>
</feature>
<keyword evidence="16" id="KW-1185">Reference proteome</keyword>
<accession>A0A9W6SL04</accession>
<dbReference type="Proteomes" id="UP001165079">
    <property type="component" value="Unassembled WGS sequence"/>
</dbReference>
<dbReference type="PRINTS" id="PR00344">
    <property type="entry name" value="BCTRLSENSOR"/>
</dbReference>
<dbReference type="GO" id="GO:0005886">
    <property type="term" value="C:plasma membrane"/>
    <property type="evidence" value="ECO:0007669"/>
    <property type="project" value="UniProtKB-SubCell"/>
</dbReference>
<comment type="catalytic activity">
    <reaction evidence="1">
        <text>ATP + protein L-histidine = ADP + protein N-phospho-L-histidine.</text>
        <dbReference type="EC" id="2.7.13.3"/>
    </reaction>
</comment>
<dbReference type="PANTHER" id="PTHR45436:SF5">
    <property type="entry name" value="SENSOR HISTIDINE KINASE TRCS"/>
    <property type="match status" value="1"/>
</dbReference>
<dbReference type="SUPFAM" id="SSF55874">
    <property type="entry name" value="ATPase domain of HSP90 chaperone/DNA topoisomerase II/histidine kinase"/>
    <property type="match status" value="1"/>
</dbReference>
<evidence type="ECO:0000256" key="12">
    <source>
        <dbReference type="SAM" id="Phobius"/>
    </source>
</evidence>
<dbReference type="SMART" id="SM00304">
    <property type="entry name" value="HAMP"/>
    <property type="match status" value="1"/>
</dbReference>
<evidence type="ECO:0000259" key="14">
    <source>
        <dbReference type="PROSITE" id="PS50885"/>
    </source>
</evidence>
<evidence type="ECO:0000313" key="16">
    <source>
        <dbReference type="Proteomes" id="UP001165079"/>
    </source>
</evidence>
<gene>
    <name evidence="15" type="ORF">Afil01_26570</name>
</gene>
<protein>
    <recommendedName>
        <fullName evidence="4">histidine kinase</fullName>
        <ecNumber evidence="4">2.7.13.3</ecNumber>
    </recommendedName>
</protein>